<sequence length="123" mass="14432">MGQFKLVMGRNIVNQTNFMDEVLAIIECIELVVQRGWYILWVESNSTDDVHAFGHNRLSWFATPRWNKCKSKMQQIYLTSTWREVNMAVDCAARHGASATEMITELEEGRPHWLRRWDVLDTT</sequence>
<accession>A0A835M6A6</accession>
<evidence type="ECO:0000313" key="2">
    <source>
        <dbReference type="Proteomes" id="UP000631114"/>
    </source>
</evidence>
<gene>
    <name evidence="1" type="ORF">IFM89_038851</name>
</gene>
<reference evidence="1 2" key="1">
    <citation type="submission" date="2020-10" db="EMBL/GenBank/DDBJ databases">
        <title>The Coptis chinensis genome and diversification of protoberbering-type alkaloids.</title>
        <authorList>
            <person name="Wang B."/>
            <person name="Shu S."/>
            <person name="Song C."/>
            <person name="Liu Y."/>
        </authorList>
    </citation>
    <scope>NUCLEOTIDE SEQUENCE [LARGE SCALE GENOMIC DNA]</scope>
    <source>
        <strain evidence="1">HL-2020</strain>
        <tissue evidence="1">Leaf</tissue>
    </source>
</reference>
<dbReference type="Proteomes" id="UP000631114">
    <property type="component" value="Unassembled WGS sequence"/>
</dbReference>
<evidence type="ECO:0000313" key="1">
    <source>
        <dbReference type="EMBL" id="KAF9612281.1"/>
    </source>
</evidence>
<keyword evidence="2" id="KW-1185">Reference proteome</keyword>
<dbReference type="EMBL" id="JADFTS010000004">
    <property type="protein sequence ID" value="KAF9612281.1"/>
    <property type="molecule type" value="Genomic_DNA"/>
</dbReference>
<evidence type="ECO:0008006" key="3">
    <source>
        <dbReference type="Google" id="ProtNLM"/>
    </source>
</evidence>
<dbReference type="AlphaFoldDB" id="A0A835M6A6"/>
<proteinExistence type="predicted"/>
<name>A0A835M6A6_9MAGN</name>
<dbReference type="OrthoDB" id="1938131at2759"/>
<organism evidence="1 2">
    <name type="scientific">Coptis chinensis</name>
    <dbReference type="NCBI Taxonomy" id="261450"/>
    <lineage>
        <taxon>Eukaryota</taxon>
        <taxon>Viridiplantae</taxon>
        <taxon>Streptophyta</taxon>
        <taxon>Embryophyta</taxon>
        <taxon>Tracheophyta</taxon>
        <taxon>Spermatophyta</taxon>
        <taxon>Magnoliopsida</taxon>
        <taxon>Ranunculales</taxon>
        <taxon>Ranunculaceae</taxon>
        <taxon>Coptidoideae</taxon>
        <taxon>Coptis</taxon>
    </lineage>
</organism>
<protein>
    <recommendedName>
        <fullName evidence="3">RNase H type-1 domain-containing protein</fullName>
    </recommendedName>
</protein>
<comment type="caution">
    <text evidence="1">The sequence shown here is derived from an EMBL/GenBank/DDBJ whole genome shotgun (WGS) entry which is preliminary data.</text>
</comment>